<dbReference type="AlphaFoldDB" id="A0A913Y9Y2"/>
<feature type="compositionally biased region" description="Acidic residues" evidence="1">
    <location>
        <begin position="24"/>
        <end position="33"/>
    </location>
</feature>
<evidence type="ECO:0000313" key="3">
    <source>
        <dbReference type="EnsemblMetazoa" id="XP_020916562.1"/>
    </source>
</evidence>
<feature type="signal peptide" evidence="2">
    <location>
        <begin position="1"/>
        <end position="19"/>
    </location>
</feature>
<evidence type="ECO:0000313" key="4">
    <source>
        <dbReference type="Proteomes" id="UP000887567"/>
    </source>
</evidence>
<dbReference type="EnsemblMetazoa" id="XM_021060903.2">
    <property type="protein sequence ID" value="XP_020916562.1"/>
    <property type="gene ID" value="LOC110253945"/>
</dbReference>
<organism evidence="3 4">
    <name type="scientific">Exaiptasia diaphana</name>
    <name type="common">Tropical sea anemone</name>
    <name type="synonym">Aiptasia pulchella</name>
    <dbReference type="NCBI Taxonomy" id="2652724"/>
    <lineage>
        <taxon>Eukaryota</taxon>
        <taxon>Metazoa</taxon>
        <taxon>Cnidaria</taxon>
        <taxon>Anthozoa</taxon>
        <taxon>Hexacorallia</taxon>
        <taxon>Actiniaria</taxon>
        <taxon>Aiptasiidae</taxon>
        <taxon>Exaiptasia</taxon>
    </lineage>
</organism>
<protein>
    <submittedName>
        <fullName evidence="3">Uncharacterized protein</fullName>
    </submittedName>
</protein>
<accession>A0A913Y9Y2</accession>
<dbReference type="Proteomes" id="UP000887567">
    <property type="component" value="Unplaced"/>
</dbReference>
<sequence length="174" mass="20005">MKLSLTLLVIFGFVAFIGAAPVEDEPEAPELSESDAPVKDDAPEEEQAQDEDDISDDDDSNEDDDEDEVNPMGEPDEDPRRRRPRPRPRPVCCKFPFKSTYGCYKGKCYQCCSVCKHKVGFCSKVRGFCRFERKCKGKGKKRHCHYVRRCYPAKFKCYSLISCLSRKCQRVRRG</sequence>
<evidence type="ECO:0000256" key="2">
    <source>
        <dbReference type="SAM" id="SignalP"/>
    </source>
</evidence>
<feature type="region of interest" description="Disordered" evidence="1">
    <location>
        <begin position="24"/>
        <end position="87"/>
    </location>
</feature>
<feature type="compositionally biased region" description="Acidic residues" evidence="1">
    <location>
        <begin position="42"/>
        <end position="77"/>
    </location>
</feature>
<proteinExistence type="predicted"/>
<keyword evidence="2" id="KW-0732">Signal</keyword>
<keyword evidence="4" id="KW-1185">Reference proteome</keyword>
<evidence type="ECO:0000256" key="1">
    <source>
        <dbReference type="SAM" id="MobiDB-lite"/>
    </source>
</evidence>
<dbReference type="GeneID" id="110253945"/>
<reference evidence="3" key="1">
    <citation type="submission" date="2022-11" db="UniProtKB">
        <authorList>
            <consortium name="EnsemblMetazoa"/>
        </authorList>
    </citation>
    <scope>IDENTIFICATION</scope>
</reference>
<dbReference type="KEGG" id="epa:110253945"/>
<dbReference type="RefSeq" id="XP_020916562.1">
    <property type="nucleotide sequence ID" value="XM_021060903.2"/>
</dbReference>
<name>A0A913Y9Y2_EXADI</name>
<feature type="chain" id="PRO_5037571106" evidence="2">
    <location>
        <begin position="20"/>
        <end position="174"/>
    </location>
</feature>